<name>A0ABR0A8K8_9CRUS</name>
<organism evidence="1 2">
    <name type="scientific">Daphnia magna</name>
    <dbReference type="NCBI Taxonomy" id="35525"/>
    <lineage>
        <taxon>Eukaryota</taxon>
        <taxon>Metazoa</taxon>
        <taxon>Ecdysozoa</taxon>
        <taxon>Arthropoda</taxon>
        <taxon>Crustacea</taxon>
        <taxon>Branchiopoda</taxon>
        <taxon>Diplostraca</taxon>
        <taxon>Cladocera</taxon>
        <taxon>Anomopoda</taxon>
        <taxon>Daphniidae</taxon>
        <taxon>Daphnia</taxon>
    </lineage>
</organism>
<proteinExistence type="predicted"/>
<comment type="caution">
    <text evidence="1">The sequence shown here is derived from an EMBL/GenBank/DDBJ whole genome shotgun (WGS) entry which is preliminary data.</text>
</comment>
<reference evidence="1 2" key="1">
    <citation type="journal article" date="2023" name="Nucleic Acids Res.">
        <title>The hologenome of Daphnia magna reveals possible DNA methylation and microbiome-mediated evolution of the host genome.</title>
        <authorList>
            <person name="Chaturvedi A."/>
            <person name="Li X."/>
            <person name="Dhandapani V."/>
            <person name="Marshall H."/>
            <person name="Kissane S."/>
            <person name="Cuenca-Cambronero M."/>
            <person name="Asole G."/>
            <person name="Calvet F."/>
            <person name="Ruiz-Romero M."/>
            <person name="Marangio P."/>
            <person name="Guigo R."/>
            <person name="Rago D."/>
            <person name="Mirbahai L."/>
            <person name="Eastwood N."/>
            <person name="Colbourne J.K."/>
            <person name="Zhou J."/>
            <person name="Mallon E."/>
            <person name="Orsini L."/>
        </authorList>
    </citation>
    <scope>NUCLEOTIDE SEQUENCE [LARGE SCALE GENOMIC DNA]</scope>
    <source>
        <strain evidence="1">LRV0_1</strain>
    </source>
</reference>
<dbReference type="EMBL" id="JAOYFB010000036">
    <property type="protein sequence ID" value="KAK4021368.1"/>
    <property type="molecule type" value="Genomic_DNA"/>
</dbReference>
<accession>A0ABR0A8K8</accession>
<protein>
    <submittedName>
        <fullName evidence="1">Uncharacterized protein</fullName>
    </submittedName>
</protein>
<evidence type="ECO:0000313" key="1">
    <source>
        <dbReference type="EMBL" id="KAK4021368.1"/>
    </source>
</evidence>
<keyword evidence="2" id="KW-1185">Reference proteome</keyword>
<dbReference type="Proteomes" id="UP001234178">
    <property type="component" value="Unassembled WGS sequence"/>
</dbReference>
<evidence type="ECO:0000313" key="2">
    <source>
        <dbReference type="Proteomes" id="UP001234178"/>
    </source>
</evidence>
<sequence>MAARCASRMVLEAINPNIPPRMISIALPLMAVMVWIMAATIMATSSDAQALPSLISLAATVKTSIRNTVTIVAMLLSRDERVAPGSGTIRMKATVKKMSAQTT</sequence>
<gene>
    <name evidence="1" type="ORF">OUZ56_003285</name>
</gene>